<keyword evidence="2" id="KW-1185">Reference proteome</keyword>
<dbReference type="OrthoDB" id="272077at2759"/>
<accession>K0SHG6</accession>
<comment type="caution">
    <text evidence="1">The sequence shown here is derived from an EMBL/GenBank/DDBJ whole genome shotgun (WGS) entry which is preliminary data.</text>
</comment>
<reference evidence="1 2" key="1">
    <citation type="journal article" date="2012" name="Genome Biol.">
        <title>Genome and low-iron response of an oceanic diatom adapted to chronic iron limitation.</title>
        <authorList>
            <person name="Lommer M."/>
            <person name="Specht M."/>
            <person name="Roy A.S."/>
            <person name="Kraemer L."/>
            <person name="Andreson R."/>
            <person name="Gutowska M.A."/>
            <person name="Wolf J."/>
            <person name="Bergner S.V."/>
            <person name="Schilhabel M.B."/>
            <person name="Klostermeier U.C."/>
            <person name="Beiko R.G."/>
            <person name="Rosenstiel P."/>
            <person name="Hippler M."/>
            <person name="Laroche J."/>
        </authorList>
    </citation>
    <scope>NUCLEOTIDE SEQUENCE [LARGE SCALE GENOMIC DNA]</scope>
    <source>
        <strain evidence="1 2">CCMP1005</strain>
    </source>
</reference>
<organism evidence="1 2">
    <name type="scientific">Thalassiosira oceanica</name>
    <name type="common">Marine diatom</name>
    <dbReference type="NCBI Taxonomy" id="159749"/>
    <lineage>
        <taxon>Eukaryota</taxon>
        <taxon>Sar</taxon>
        <taxon>Stramenopiles</taxon>
        <taxon>Ochrophyta</taxon>
        <taxon>Bacillariophyta</taxon>
        <taxon>Coscinodiscophyceae</taxon>
        <taxon>Thalassiosirophycidae</taxon>
        <taxon>Thalassiosirales</taxon>
        <taxon>Thalassiosiraceae</taxon>
        <taxon>Thalassiosira</taxon>
    </lineage>
</organism>
<dbReference type="Pfam" id="PF08238">
    <property type="entry name" value="Sel1"/>
    <property type="match status" value="3"/>
</dbReference>
<dbReference type="InterPro" id="IPR006597">
    <property type="entry name" value="Sel1-like"/>
</dbReference>
<evidence type="ECO:0000313" key="2">
    <source>
        <dbReference type="Proteomes" id="UP000266841"/>
    </source>
</evidence>
<feature type="non-terminal residue" evidence="1">
    <location>
        <position position="195"/>
    </location>
</feature>
<dbReference type="AlphaFoldDB" id="K0SHG6"/>
<proteinExistence type="predicted"/>
<dbReference type="Gene3D" id="1.25.40.10">
    <property type="entry name" value="Tetratricopeptide repeat domain"/>
    <property type="match status" value="1"/>
</dbReference>
<dbReference type="Proteomes" id="UP000266841">
    <property type="component" value="Unassembled WGS sequence"/>
</dbReference>
<protein>
    <submittedName>
        <fullName evidence="1">Uncharacterized protein</fullName>
    </submittedName>
</protein>
<sequence length="195" mass="21347">MSRLSPCVGISYSEGIVSELEKSQEKANEMLPKAANLGHALANSKLADCYQKGADGFETDPDEAYFRASVAFALDIKNKNAANILGGLHFNKHQILAESSPYLACYYRNVAASQDPTGAASYLYGQSLLLLAKHFHGDNITDGFESVPAAAFFWMRKSLDLGCEDARKVLERWEAYGQSLCANCSKKAETGKKYK</sequence>
<gene>
    <name evidence="1" type="ORF">THAOC_21934</name>
</gene>
<dbReference type="SUPFAM" id="SSF81901">
    <property type="entry name" value="HCP-like"/>
    <property type="match status" value="1"/>
</dbReference>
<evidence type="ECO:0000313" key="1">
    <source>
        <dbReference type="EMBL" id="EJK57977.1"/>
    </source>
</evidence>
<name>K0SHG6_THAOC</name>
<dbReference type="EMBL" id="AGNL01026542">
    <property type="protein sequence ID" value="EJK57977.1"/>
    <property type="molecule type" value="Genomic_DNA"/>
</dbReference>
<dbReference type="InterPro" id="IPR011990">
    <property type="entry name" value="TPR-like_helical_dom_sf"/>
</dbReference>